<dbReference type="SUPFAM" id="SSF53098">
    <property type="entry name" value="Ribonuclease H-like"/>
    <property type="match status" value="1"/>
</dbReference>
<gene>
    <name evidence="2" type="ORF">DF222_11440</name>
</gene>
<dbReference type="InterPro" id="IPR036397">
    <property type="entry name" value="RNaseH_sf"/>
</dbReference>
<feature type="non-terminal residue" evidence="2">
    <location>
        <position position="1"/>
    </location>
</feature>
<keyword evidence="3" id="KW-1185">Reference proteome</keyword>
<dbReference type="NCBIfam" id="NF033545">
    <property type="entry name" value="transpos_IS630"/>
    <property type="match status" value="1"/>
</dbReference>
<dbReference type="InterPro" id="IPR047655">
    <property type="entry name" value="Transpos_IS630-like"/>
</dbReference>
<dbReference type="Pfam" id="PF13358">
    <property type="entry name" value="DDE_3"/>
    <property type="match status" value="1"/>
</dbReference>
<dbReference type="InterPro" id="IPR038717">
    <property type="entry name" value="Tc1-like_DDE_dom"/>
</dbReference>
<dbReference type="RefSeq" id="WP_108964123.1">
    <property type="nucleotide sequence ID" value="NZ_QEEZ01000050.1"/>
</dbReference>
<dbReference type="InterPro" id="IPR012337">
    <property type="entry name" value="RNaseH-like_sf"/>
</dbReference>
<feature type="domain" description="Tc1-like transposase DDE" evidence="1">
    <location>
        <begin position="46"/>
        <end position="179"/>
    </location>
</feature>
<comment type="caution">
    <text evidence="2">The sequence shown here is derived from an EMBL/GenBank/DDBJ whole genome shotgun (WGS) entry which is preliminary data.</text>
</comment>
<sequence length="231" mass="26559">QRTDTFKLSNDPQFSKKLVDIVGLYLNPPEKAVVLCVNEKSSIQALDRTQPSLPLKPGRAGTMTHDYKRHGTSALFAALDTATGKVIAQTTKRHRNQEFLSFLRRIDHSVPKELGVHIVLDNYATHKHSNIKAWLDKHPRFHFHFTPTSSSWLNQVERFFGILTDKIIRNQTFHSAADLEEKIMDWITRHNTNPTPFTWVKVTWVKDAETILAKINRARTTLDTITDRIPN</sequence>
<reference evidence="3" key="1">
    <citation type="submission" date="2018-04" db="EMBL/GenBank/DDBJ databases">
        <authorList>
            <person name="Liu S."/>
            <person name="Wang Z."/>
            <person name="Li J."/>
        </authorList>
    </citation>
    <scope>NUCLEOTIDE SEQUENCE [LARGE SCALE GENOMIC DNA]</scope>
    <source>
        <strain evidence="3">2189</strain>
    </source>
</reference>
<evidence type="ECO:0000313" key="2">
    <source>
        <dbReference type="EMBL" id="PWC00703.1"/>
    </source>
</evidence>
<evidence type="ECO:0000259" key="1">
    <source>
        <dbReference type="Pfam" id="PF13358"/>
    </source>
</evidence>
<proteinExistence type="predicted"/>
<evidence type="ECO:0000313" key="3">
    <source>
        <dbReference type="Proteomes" id="UP000244989"/>
    </source>
</evidence>
<dbReference type="PANTHER" id="PTHR30347">
    <property type="entry name" value="POTASSIUM CHANNEL RELATED"/>
    <property type="match status" value="1"/>
</dbReference>
<dbReference type="PANTHER" id="PTHR30347:SF1">
    <property type="entry name" value="MECHANOSENSITIVE CHANNEL MSCK"/>
    <property type="match status" value="1"/>
</dbReference>
<dbReference type="Proteomes" id="UP000244989">
    <property type="component" value="Unassembled WGS sequence"/>
</dbReference>
<name>A0A2U1T3Z2_9CORY</name>
<protein>
    <submittedName>
        <fullName evidence="2">IS630 family transposase</fullName>
    </submittedName>
</protein>
<dbReference type="InterPro" id="IPR052702">
    <property type="entry name" value="MscS-like_channel"/>
</dbReference>
<dbReference type="Gene3D" id="3.30.420.10">
    <property type="entry name" value="Ribonuclease H-like superfamily/Ribonuclease H"/>
    <property type="match status" value="1"/>
</dbReference>
<dbReference type="AlphaFoldDB" id="A0A2U1T3Z2"/>
<dbReference type="EMBL" id="QEEZ01000050">
    <property type="protein sequence ID" value="PWC00703.1"/>
    <property type="molecule type" value="Genomic_DNA"/>
</dbReference>
<accession>A0A2U1T3Z2</accession>
<dbReference type="GO" id="GO:0003676">
    <property type="term" value="F:nucleic acid binding"/>
    <property type="evidence" value="ECO:0007669"/>
    <property type="project" value="InterPro"/>
</dbReference>
<organism evidence="2 3">
    <name type="scientific">Corynebacterium yudongzhengii</name>
    <dbReference type="NCBI Taxonomy" id="2080740"/>
    <lineage>
        <taxon>Bacteria</taxon>
        <taxon>Bacillati</taxon>
        <taxon>Actinomycetota</taxon>
        <taxon>Actinomycetes</taxon>
        <taxon>Mycobacteriales</taxon>
        <taxon>Corynebacteriaceae</taxon>
        <taxon>Corynebacterium</taxon>
    </lineage>
</organism>